<comment type="caution">
    <text evidence="1">The sequence shown here is derived from an EMBL/GenBank/DDBJ whole genome shotgun (WGS) entry which is preliminary data.</text>
</comment>
<proteinExistence type="predicted"/>
<dbReference type="AlphaFoldDB" id="A0A5E6MAZ2"/>
<sequence length="168" mass="18193">MGLAVGCVEEVLHGNAPGEEAVGDEPTVAAPGHGFRAEKNEPDLPNLLLQPIQCQRKLRSLHRVGKAAEARIPPCLVFGIPFGVAQTSQGSHMRISNIVSCQRSRKGLFVELRIVSRTWNGSDVDDTLNLFGLQNPKKLLQGPSAVSKGKDGRVGWESLRAFPLHGER</sequence>
<evidence type="ECO:0000313" key="2">
    <source>
        <dbReference type="Proteomes" id="UP000381693"/>
    </source>
</evidence>
<name>A0A5E6MAZ2_9BACT</name>
<reference evidence="1" key="1">
    <citation type="submission" date="2019-09" db="EMBL/GenBank/DDBJ databases">
        <authorList>
            <person name="Cremers G."/>
        </authorList>
    </citation>
    <scope>NUCLEOTIDE SEQUENCE [LARGE SCALE GENOMIC DNA]</scope>
    <source>
        <strain evidence="1">3B</strain>
    </source>
</reference>
<accession>A0A5E6MAZ2</accession>
<gene>
    <name evidence="1" type="ORF">MAMC_00621</name>
</gene>
<evidence type="ECO:0000313" key="1">
    <source>
        <dbReference type="EMBL" id="VVM05489.1"/>
    </source>
</evidence>
<dbReference type="Proteomes" id="UP000381693">
    <property type="component" value="Unassembled WGS sequence"/>
</dbReference>
<protein>
    <submittedName>
        <fullName evidence="1">Uncharacterized protein</fullName>
    </submittedName>
</protein>
<dbReference type="EMBL" id="CABFUZ020000089">
    <property type="protein sequence ID" value="VVM05489.1"/>
    <property type="molecule type" value="Genomic_DNA"/>
</dbReference>
<organism evidence="1 2">
    <name type="scientific">Methylacidimicrobium cyclopophantes</name>
    <dbReference type="NCBI Taxonomy" id="1041766"/>
    <lineage>
        <taxon>Bacteria</taxon>
        <taxon>Pseudomonadati</taxon>
        <taxon>Verrucomicrobiota</taxon>
        <taxon>Methylacidimicrobium</taxon>
    </lineage>
</organism>
<keyword evidence="2" id="KW-1185">Reference proteome</keyword>